<organism evidence="5 6">
    <name type="scientific">Sarcophilus harrisii</name>
    <name type="common">Tasmanian devil</name>
    <name type="synonym">Sarcophilus laniarius</name>
    <dbReference type="NCBI Taxonomy" id="9305"/>
    <lineage>
        <taxon>Eukaryota</taxon>
        <taxon>Metazoa</taxon>
        <taxon>Chordata</taxon>
        <taxon>Craniata</taxon>
        <taxon>Vertebrata</taxon>
        <taxon>Euteleostomi</taxon>
        <taxon>Mammalia</taxon>
        <taxon>Metatheria</taxon>
        <taxon>Dasyuromorphia</taxon>
        <taxon>Dasyuridae</taxon>
        <taxon>Sarcophilus</taxon>
    </lineage>
</organism>
<dbReference type="InterPro" id="IPR029488">
    <property type="entry name" value="Hmw/CFAP97"/>
</dbReference>
<reference evidence="5" key="3">
    <citation type="submission" date="2025-09" db="UniProtKB">
        <authorList>
            <consortium name="Ensembl"/>
        </authorList>
    </citation>
    <scope>IDENTIFICATION</scope>
</reference>
<accession>A0A7N4PYY9</accession>
<evidence type="ECO:0000313" key="6">
    <source>
        <dbReference type="Proteomes" id="UP000007648"/>
    </source>
</evidence>
<reference evidence="5" key="2">
    <citation type="submission" date="2025-08" db="UniProtKB">
        <authorList>
            <consortium name="Ensembl"/>
        </authorList>
    </citation>
    <scope>IDENTIFICATION</scope>
</reference>
<dbReference type="InterPro" id="IPR038791">
    <property type="entry name" value="Cfap97/Hemingway"/>
</dbReference>
<dbReference type="Ensembl" id="ENSSHAT00000034284.1">
    <property type="protein sequence ID" value="ENSSHAP00000045669.1"/>
    <property type="gene ID" value="ENSSHAG00000023328.1"/>
</dbReference>
<dbReference type="Pfam" id="PF13879">
    <property type="entry name" value="Hmw_CFAP97"/>
    <property type="match status" value="1"/>
</dbReference>
<feature type="coiled-coil region" evidence="3">
    <location>
        <begin position="273"/>
        <end position="300"/>
    </location>
</feature>
<evidence type="ECO:0000313" key="5">
    <source>
        <dbReference type="Ensembl" id="ENSSHAP00000045669.1"/>
    </source>
</evidence>
<reference evidence="5 6" key="1">
    <citation type="journal article" date="2011" name="Proc. Natl. Acad. Sci. U.S.A.">
        <title>Genetic diversity and population structure of the endangered marsupial Sarcophilus harrisii (Tasmanian devil).</title>
        <authorList>
            <person name="Miller W."/>
            <person name="Hayes V.M."/>
            <person name="Ratan A."/>
            <person name="Petersen D.C."/>
            <person name="Wittekindt N.E."/>
            <person name="Miller J."/>
            <person name="Walenz B."/>
            <person name="Knight J."/>
            <person name="Qi J."/>
            <person name="Zhao F."/>
            <person name="Wang Q."/>
            <person name="Bedoya-Reina O.C."/>
            <person name="Katiyar N."/>
            <person name="Tomsho L.P."/>
            <person name="Kasson L.M."/>
            <person name="Hardie R.A."/>
            <person name="Woodbridge P."/>
            <person name="Tindall E.A."/>
            <person name="Bertelsen M.F."/>
            <person name="Dixon D."/>
            <person name="Pyecroft S."/>
            <person name="Helgen K.M."/>
            <person name="Lesk A.M."/>
            <person name="Pringle T.H."/>
            <person name="Patterson N."/>
            <person name="Zhang Y."/>
            <person name="Kreiss A."/>
            <person name="Woods G.M."/>
            <person name="Jones M.E."/>
            <person name="Schuster S.C."/>
        </authorList>
    </citation>
    <scope>NUCLEOTIDE SEQUENCE [LARGE SCALE GENOMIC DNA]</scope>
</reference>
<protein>
    <recommendedName>
        <fullName evidence="2">Cilia- and flagella-associated protein 97</fullName>
    </recommendedName>
</protein>
<proteinExistence type="inferred from homology"/>
<feature type="region of interest" description="Disordered" evidence="4">
    <location>
        <begin position="309"/>
        <end position="597"/>
    </location>
</feature>
<gene>
    <name evidence="5" type="primary">CFAP97D2</name>
</gene>
<name>A0A7N4PYY9_SARHA</name>
<evidence type="ECO:0000256" key="1">
    <source>
        <dbReference type="ARBA" id="ARBA00008315"/>
    </source>
</evidence>
<dbReference type="PANTHER" id="PTHR23035">
    <property type="entry name" value="CILIA- AND FLAGELLA-ASSOCIATED PROTEIN 97-RELATED"/>
    <property type="match status" value="1"/>
</dbReference>
<dbReference type="GeneTree" id="ENSGT00940000164099"/>
<sequence length="597" mass="70050">MKFCVKVTPLSEEGKGPIKRFKMHRPCCPLFNYFDNIICQKSWERAYRDHRRKVETAKATVDCGPPVIYNHVQLNLKKFKKDAERLRFIDRENRWLMERIAFIMRTQDACDILNDYRLRWWDRRERELRRIDRENRSFQERLVSCLHWYHFHRWWEDWQLEDSFSDTLTEIPQTCCCSHLVHEIRPRRMTPRKRLLKLRQRRVETWDSDVEDEAISEDCKMKKGLDDNLMEEKAKKFSTKDEEELINKALKGQEKRKYEINQEEMDELGSRLLQDVKLRVAKLEIELETESRMLQEVKTMILLKEQEEAAGQLRKRDSKSRKSVLKEKEDAESKAKEDGKEEDGEAKPTEGGESKPEDADPKAEGADPTEGAAPNPTEGGDSNPMEGGEGGEPKPMERTDPKPMERTDSKSMSEPKPMERTDSKSMSEPKPMERTESKSMSEPKPMERTESKSMSEPKPMERTESKSMSEPKPMERTESKSMSEPKPMERTESKSMSEPKPMERTESKLMDRGEEREVPKPREREPKPREREMREPKPREREESETRRVTLVEPGKEGEERDESSAKLASEGEENASLDRTASQPPESSQEEPQDTS</sequence>
<comment type="similarity">
    <text evidence="1">Belongs to the CFAP97 family.</text>
</comment>
<evidence type="ECO:0000256" key="2">
    <source>
        <dbReference type="ARBA" id="ARBA00021424"/>
    </source>
</evidence>
<evidence type="ECO:0000256" key="4">
    <source>
        <dbReference type="SAM" id="MobiDB-lite"/>
    </source>
</evidence>
<dbReference type="PANTHER" id="PTHR23035:SF2">
    <property type="entry name" value="KIAA1430 HOMOLOGUE"/>
    <property type="match status" value="1"/>
</dbReference>
<keyword evidence="6" id="KW-1185">Reference proteome</keyword>
<dbReference type="Proteomes" id="UP000007648">
    <property type="component" value="Unassembled WGS sequence"/>
</dbReference>
<dbReference type="AlphaFoldDB" id="A0A7N4PYY9"/>
<keyword evidence="3" id="KW-0175">Coiled coil</keyword>
<feature type="compositionally biased region" description="Basic and acidic residues" evidence="4">
    <location>
        <begin position="324"/>
        <end position="365"/>
    </location>
</feature>
<feature type="compositionally biased region" description="Basic and acidic residues" evidence="4">
    <location>
        <begin position="391"/>
        <end position="565"/>
    </location>
</feature>
<evidence type="ECO:0000256" key="3">
    <source>
        <dbReference type="SAM" id="Coils"/>
    </source>
</evidence>